<dbReference type="Gene3D" id="2.60.40.10">
    <property type="entry name" value="Immunoglobulins"/>
    <property type="match status" value="6"/>
</dbReference>
<dbReference type="GO" id="GO:0003007">
    <property type="term" value="P:heart morphogenesis"/>
    <property type="evidence" value="ECO:0007669"/>
    <property type="project" value="UniProtKB-ARBA"/>
</dbReference>
<dbReference type="PROSITE" id="PS50835">
    <property type="entry name" value="IG_LIKE"/>
    <property type="match status" value="5"/>
</dbReference>
<dbReference type="SUPFAM" id="SSF48726">
    <property type="entry name" value="Immunoglobulin"/>
    <property type="match status" value="6"/>
</dbReference>
<feature type="domain" description="Ig-like" evidence="2">
    <location>
        <begin position="6"/>
        <end position="83"/>
    </location>
</feature>
<dbReference type="InterPro" id="IPR036179">
    <property type="entry name" value="Ig-like_dom_sf"/>
</dbReference>
<reference evidence="3 4" key="1">
    <citation type="submission" date="2018-03" db="EMBL/GenBank/DDBJ databases">
        <title>Finding Nemo's genes: A chromosome-scale reference assembly of the genome of the orange clownfish Amphiprion percula.</title>
        <authorList>
            <person name="Lehmann R."/>
        </authorList>
    </citation>
    <scope>NUCLEOTIDE SEQUENCE</scope>
</reference>
<keyword evidence="1" id="KW-0393">Immunoglobulin domain</keyword>
<dbReference type="GO" id="GO:0050808">
    <property type="term" value="P:synapse organization"/>
    <property type="evidence" value="ECO:0007669"/>
    <property type="project" value="TreeGrafter"/>
</dbReference>
<dbReference type="CDD" id="cd00096">
    <property type="entry name" value="Ig"/>
    <property type="match status" value="4"/>
</dbReference>
<reference evidence="3" key="3">
    <citation type="submission" date="2025-09" db="UniProtKB">
        <authorList>
            <consortium name="Ensembl"/>
        </authorList>
    </citation>
    <scope>IDENTIFICATION</scope>
</reference>
<keyword evidence="4" id="KW-1185">Reference proteome</keyword>
<reference evidence="3" key="2">
    <citation type="submission" date="2025-08" db="UniProtKB">
        <authorList>
            <consortium name="Ensembl"/>
        </authorList>
    </citation>
    <scope>IDENTIFICATION</scope>
</reference>
<dbReference type="Proteomes" id="UP000265080">
    <property type="component" value="Chromosome 12"/>
</dbReference>
<dbReference type="OMA" id="HDMELIS"/>
<dbReference type="FunFam" id="2.60.40.10:FF:000022">
    <property type="entry name" value="Cardiac titin"/>
    <property type="match status" value="4"/>
</dbReference>
<accession>A0A3P8SWW9</accession>
<evidence type="ECO:0000313" key="3">
    <source>
        <dbReference type="Ensembl" id="ENSAPEP00000016673.1"/>
    </source>
</evidence>
<feature type="domain" description="Ig-like" evidence="2">
    <location>
        <begin position="374"/>
        <end position="462"/>
    </location>
</feature>
<organism evidence="3 4">
    <name type="scientific">Amphiprion percula</name>
    <name type="common">Orange clownfish</name>
    <name type="synonym">Lutjanus percula</name>
    <dbReference type="NCBI Taxonomy" id="161767"/>
    <lineage>
        <taxon>Eukaryota</taxon>
        <taxon>Metazoa</taxon>
        <taxon>Chordata</taxon>
        <taxon>Craniata</taxon>
        <taxon>Vertebrata</taxon>
        <taxon>Euteleostomi</taxon>
        <taxon>Actinopterygii</taxon>
        <taxon>Neopterygii</taxon>
        <taxon>Teleostei</taxon>
        <taxon>Neoteleostei</taxon>
        <taxon>Acanthomorphata</taxon>
        <taxon>Ovalentaria</taxon>
        <taxon>Pomacentridae</taxon>
        <taxon>Amphiprion</taxon>
    </lineage>
</organism>
<dbReference type="GO" id="GO:0055013">
    <property type="term" value="P:cardiac muscle cell development"/>
    <property type="evidence" value="ECO:0007669"/>
    <property type="project" value="UniProtKB-ARBA"/>
</dbReference>
<feature type="domain" description="Ig-like" evidence="2">
    <location>
        <begin position="467"/>
        <end position="555"/>
    </location>
</feature>
<dbReference type="FunFam" id="2.60.40.10:FF:000107">
    <property type="entry name" value="Myosin, light chain kinase a"/>
    <property type="match status" value="2"/>
</dbReference>
<dbReference type="SMART" id="SM00409">
    <property type="entry name" value="IG"/>
    <property type="match status" value="6"/>
</dbReference>
<sequence>GVVEPPSIQEKPEVVKVTRGDPVSLECRVAGSAQLSVRWMRRDKELQSSRKHHLCFENNVSSFNIQSAQQEDGGEYLFEVRNSVGSCSCRVMLVVLEEVTPPTFIRKFKNIQAIMGSVVTMEIKVTGSLPLSVEWSKGKQKLTDSLKYKLVHAEHTASLQLKLAEGSDTGEYSCRVSNQAGSCVLVAVYHNHVSVWAVPPNSAVLFRSVFEGTPPFTVKWFKHDMELISGPSCTVRLETYSSSVELHSVGTLQSGIYSCRVSNEAGAVNSAAELLVKEPPQFVLKLPPTTFVKQCEGHRFECQASSACNLQMCWYKNDQKIVDGNNYKIMFVESTAYLQLCSTRFEDNGVYTCEAHNDAGSASCSTILTVQESPSFTKTPNPVEGIKGKDASLHCEMYGTAPFQVNWYKDRRPLKESRKYKMVSVGSSATLHVMKLQLDDAGVYECMVSNNVGSETCRTTMTLKEQPAFVKKLANQSVKVGQQLSLTATVKGSDLTVSWVQDKDHVLRDGDNRKITFENNVVTLVVPKADSNTAGKYTCQLRSDSGVVESVSQVTVLGL</sequence>
<dbReference type="GO" id="GO:0005886">
    <property type="term" value="C:plasma membrane"/>
    <property type="evidence" value="ECO:0007669"/>
    <property type="project" value="TreeGrafter"/>
</dbReference>
<feature type="domain" description="Ig-like" evidence="2">
    <location>
        <begin position="165"/>
        <end position="275"/>
    </location>
</feature>
<dbReference type="GO" id="GO:0008046">
    <property type="term" value="F:axon guidance receptor activity"/>
    <property type="evidence" value="ECO:0007669"/>
    <property type="project" value="TreeGrafter"/>
</dbReference>
<dbReference type="InterPro" id="IPR007110">
    <property type="entry name" value="Ig-like_dom"/>
</dbReference>
<dbReference type="InterPro" id="IPR013783">
    <property type="entry name" value="Ig-like_fold"/>
</dbReference>
<dbReference type="GO" id="GO:0007156">
    <property type="term" value="P:homophilic cell adhesion via plasma membrane adhesion molecules"/>
    <property type="evidence" value="ECO:0007669"/>
    <property type="project" value="TreeGrafter"/>
</dbReference>
<protein>
    <recommendedName>
        <fullName evidence="2">Ig-like domain-containing protein</fullName>
    </recommendedName>
</protein>
<dbReference type="InterPro" id="IPR003598">
    <property type="entry name" value="Ig_sub2"/>
</dbReference>
<evidence type="ECO:0000256" key="1">
    <source>
        <dbReference type="ARBA" id="ARBA00023319"/>
    </source>
</evidence>
<dbReference type="GeneTree" id="ENSGT01110000267173"/>
<dbReference type="AlphaFoldDB" id="A0A3P8SWW9"/>
<dbReference type="GO" id="GO:0043025">
    <property type="term" value="C:neuronal cell body"/>
    <property type="evidence" value="ECO:0007669"/>
    <property type="project" value="TreeGrafter"/>
</dbReference>
<evidence type="ECO:0000313" key="4">
    <source>
        <dbReference type="Proteomes" id="UP000265080"/>
    </source>
</evidence>
<evidence type="ECO:0000259" key="2">
    <source>
        <dbReference type="PROSITE" id="PS50835"/>
    </source>
</evidence>
<dbReference type="STRING" id="161767.ENSAPEP00000016673"/>
<feature type="domain" description="Ig-like" evidence="2">
    <location>
        <begin position="280"/>
        <end position="369"/>
    </location>
</feature>
<dbReference type="InterPro" id="IPR013098">
    <property type="entry name" value="Ig_I-set"/>
</dbReference>
<dbReference type="InterPro" id="IPR003599">
    <property type="entry name" value="Ig_sub"/>
</dbReference>
<dbReference type="SMART" id="SM00408">
    <property type="entry name" value="IGc2"/>
    <property type="match status" value="6"/>
</dbReference>
<dbReference type="PANTHER" id="PTHR45080:SF32">
    <property type="entry name" value="MAM DOMAIN CONTAINING GLYCOSYLPHOSPHATIDYLINOSITOL ANCHOR 1"/>
    <property type="match status" value="1"/>
</dbReference>
<dbReference type="Pfam" id="PF07679">
    <property type="entry name" value="I-set"/>
    <property type="match status" value="6"/>
</dbReference>
<name>A0A3P8SWW9_AMPPE</name>
<proteinExistence type="predicted"/>
<dbReference type="PANTHER" id="PTHR45080">
    <property type="entry name" value="CONTACTIN 5"/>
    <property type="match status" value="1"/>
</dbReference>
<dbReference type="InterPro" id="IPR050958">
    <property type="entry name" value="Cell_Adh-Cytoskel_Orgn"/>
</dbReference>
<dbReference type="Ensembl" id="ENSAPET00000017132.1">
    <property type="protein sequence ID" value="ENSAPEP00000016673.1"/>
    <property type="gene ID" value="ENSAPEG00000011911.1"/>
</dbReference>
<dbReference type="GO" id="GO:0030424">
    <property type="term" value="C:axon"/>
    <property type="evidence" value="ECO:0007669"/>
    <property type="project" value="TreeGrafter"/>
</dbReference>